<dbReference type="InterPro" id="IPR029063">
    <property type="entry name" value="SAM-dependent_MTases_sf"/>
</dbReference>
<dbReference type="Pfam" id="PF05050">
    <property type="entry name" value="Methyltransf_21"/>
    <property type="match status" value="1"/>
</dbReference>
<sequence length="246" mass="27341">MRIPRWLRRTPLVKTPLRRFAKRHAPRGPVHLTVGGLAWHLAPRDNKVDFDIWYKRRLDEPYERDFLASQLGAGDLFVDIGANIGLYTVALLAEVPGLSAVTFEPLDRLRERQVANLAANGLSGRARVSADAVGPEGEMTLYESMNAGRSSLIAFEGARGSRKVNVRPLAALLTRPPTAIKIDVEGFEADALMPYFDATGPEDWPRAVVIETLHRALWSRDCLSELFQRGYVLAGETDENALLVRA</sequence>
<dbReference type="OrthoDB" id="7542440at2"/>
<dbReference type="InterPro" id="IPR052514">
    <property type="entry name" value="SAM-dependent_MTase"/>
</dbReference>
<feature type="domain" description="Methyltransferase FkbM" evidence="1">
    <location>
        <begin position="79"/>
        <end position="215"/>
    </location>
</feature>
<evidence type="ECO:0000313" key="3">
    <source>
        <dbReference type="Proteomes" id="UP000249590"/>
    </source>
</evidence>
<comment type="caution">
    <text evidence="2">The sequence shown here is derived from an EMBL/GenBank/DDBJ whole genome shotgun (WGS) entry which is preliminary data.</text>
</comment>
<reference evidence="2 3" key="1">
    <citation type="submission" date="2018-05" db="EMBL/GenBank/DDBJ databases">
        <title>Acuticoccus sediminis sp. nov., isolated from deep-sea sediment of Indian Ocean.</title>
        <authorList>
            <person name="Liu X."/>
            <person name="Lai Q."/>
            <person name="Du Y."/>
            <person name="Sun F."/>
            <person name="Zhang X."/>
            <person name="Wang S."/>
            <person name="Shao Z."/>
        </authorList>
    </citation>
    <scope>NUCLEOTIDE SEQUENCE [LARGE SCALE GENOMIC DNA]</scope>
    <source>
        <strain evidence="2 3">PTG4-2</strain>
    </source>
</reference>
<evidence type="ECO:0000313" key="2">
    <source>
        <dbReference type="EMBL" id="RAI03855.1"/>
    </source>
</evidence>
<evidence type="ECO:0000259" key="1">
    <source>
        <dbReference type="Pfam" id="PF05050"/>
    </source>
</evidence>
<protein>
    <recommendedName>
        <fullName evidence="1">Methyltransferase FkbM domain-containing protein</fullName>
    </recommendedName>
</protein>
<dbReference type="InterPro" id="IPR006342">
    <property type="entry name" value="FkbM_mtfrase"/>
</dbReference>
<keyword evidence="3" id="KW-1185">Reference proteome</keyword>
<dbReference type="SUPFAM" id="SSF53335">
    <property type="entry name" value="S-adenosyl-L-methionine-dependent methyltransferases"/>
    <property type="match status" value="1"/>
</dbReference>
<dbReference type="EMBL" id="QHHQ01000001">
    <property type="protein sequence ID" value="RAI03855.1"/>
    <property type="molecule type" value="Genomic_DNA"/>
</dbReference>
<dbReference type="AlphaFoldDB" id="A0A8B2P074"/>
<dbReference type="PANTHER" id="PTHR34203">
    <property type="entry name" value="METHYLTRANSFERASE, FKBM FAMILY PROTEIN"/>
    <property type="match status" value="1"/>
</dbReference>
<dbReference type="RefSeq" id="WP_111342888.1">
    <property type="nucleotide sequence ID" value="NZ_JAIWKD010000001.1"/>
</dbReference>
<gene>
    <name evidence="2" type="ORF">DLJ53_05130</name>
</gene>
<dbReference type="Proteomes" id="UP000249590">
    <property type="component" value="Unassembled WGS sequence"/>
</dbReference>
<dbReference type="NCBIfam" id="TIGR01444">
    <property type="entry name" value="fkbM_fam"/>
    <property type="match status" value="1"/>
</dbReference>
<dbReference type="Gene3D" id="3.40.50.150">
    <property type="entry name" value="Vaccinia Virus protein VP39"/>
    <property type="match status" value="1"/>
</dbReference>
<organism evidence="2 3">
    <name type="scientific">Acuticoccus sediminis</name>
    <dbReference type="NCBI Taxonomy" id="2184697"/>
    <lineage>
        <taxon>Bacteria</taxon>
        <taxon>Pseudomonadati</taxon>
        <taxon>Pseudomonadota</taxon>
        <taxon>Alphaproteobacteria</taxon>
        <taxon>Hyphomicrobiales</taxon>
        <taxon>Amorphaceae</taxon>
        <taxon>Acuticoccus</taxon>
    </lineage>
</organism>
<proteinExistence type="predicted"/>
<dbReference type="PANTHER" id="PTHR34203:SF15">
    <property type="entry name" value="SLL1173 PROTEIN"/>
    <property type="match status" value="1"/>
</dbReference>
<name>A0A8B2P074_9HYPH</name>
<accession>A0A8B2P074</accession>